<dbReference type="AlphaFoldDB" id="A0A7J3M011"/>
<dbReference type="PROSITE" id="PS51257">
    <property type="entry name" value="PROKAR_LIPOPROTEIN"/>
    <property type="match status" value="1"/>
</dbReference>
<protein>
    <recommendedName>
        <fullName evidence="1">Fe/B12 periplasmic-binding domain-containing protein</fullName>
    </recommendedName>
</protein>
<feature type="domain" description="Fe/B12 periplasmic-binding" evidence="1">
    <location>
        <begin position="45"/>
        <end position="306"/>
    </location>
</feature>
<comment type="caution">
    <text evidence="2">The sequence shown here is derived from an EMBL/GenBank/DDBJ whole genome shotgun (WGS) entry which is preliminary data.</text>
</comment>
<dbReference type="PROSITE" id="PS50983">
    <property type="entry name" value="FE_B12_PBP"/>
    <property type="match status" value="1"/>
</dbReference>
<dbReference type="PANTHER" id="PTHR30535:SF34">
    <property type="entry name" value="MOLYBDATE-BINDING PROTEIN MOLA"/>
    <property type="match status" value="1"/>
</dbReference>
<reference evidence="2" key="1">
    <citation type="journal article" date="2020" name="mSystems">
        <title>Genome- and Community-Level Interaction Insights into Carbon Utilization and Element Cycling Functions of Hydrothermarchaeota in Hydrothermal Sediment.</title>
        <authorList>
            <person name="Zhou Z."/>
            <person name="Liu Y."/>
            <person name="Xu W."/>
            <person name="Pan J."/>
            <person name="Luo Z.H."/>
            <person name="Li M."/>
        </authorList>
    </citation>
    <scope>NUCLEOTIDE SEQUENCE [LARGE SCALE GENOMIC DNA]</scope>
    <source>
        <strain evidence="2">SpSt-587</strain>
    </source>
</reference>
<dbReference type="Gene3D" id="3.40.50.1980">
    <property type="entry name" value="Nitrogenase molybdenum iron protein domain"/>
    <property type="match status" value="2"/>
</dbReference>
<accession>A0A7J3M011</accession>
<evidence type="ECO:0000313" key="2">
    <source>
        <dbReference type="EMBL" id="HGT82173.1"/>
    </source>
</evidence>
<dbReference type="PANTHER" id="PTHR30535">
    <property type="entry name" value="VITAMIN B12-BINDING PROTEIN"/>
    <property type="match status" value="1"/>
</dbReference>
<dbReference type="SUPFAM" id="SSF53807">
    <property type="entry name" value="Helical backbone' metal receptor"/>
    <property type="match status" value="1"/>
</dbReference>
<dbReference type="InterPro" id="IPR050902">
    <property type="entry name" value="ABC_Transporter_SBP"/>
</dbReference>
<evidence type="ECO:0000259" key="1">
    <source>
        <dbReference type="PROSITE" id="PS50983"/>
    </source>
</evidence>
<name>A0A7J3M011_ARCFL</name>
<dbReference type="EMBL" id="DSYZ01000011">
    <property type="protein sequence ID" value="HGT82173.1"/>
    <property type="molecule type" value="Genomic_DNA"/>
</dbReference>
<sequence>MKITLLIFLILACFLCGCSEKLVESSENLKILDMSGKELELKKAPERAIFLSGESWIYALGIKEKVVAVSDNAKMNPILLKLDPEVSKIPSVGDMNRVNEEAILSLKPDIIVVWDEPPSYKENAKKLERLGIPIFRIGYIDKYPEDVCKQAKLLGKIFEVEKRAEELCNIIDKKWSEIISKKPEKKVKVLYSFTSPTYIACRNNYAVFIEAVGGEVVYPEHCNSTWIQVSKEWIIEANPEIWIINYYARYNESAILGDPAFSDVEAVKKKAVFKESFLPMQFLEPYFLLTVQQYRSWITGDVDLEKEEKILLKEIYGVEL</sequence>
<organism evidence="2">
    <name type="scientific">Archaeoglobus fulgidus</name>
    <dbReference type="NCBI Taxonomy" id="2234"/>
    <lineage>
        <taxon>Archaea</taxon>
        <taxon>Methanobacteriati</taxon>
        <taxon>Methanobacteriota</taxon>
        <taxon>Archaeoglobi</taxon>
        <taxon>Archaeoglobales</taxon>
        <taxon>Archaeoglobaceae</taxon>
        <taxon>Archaeoglobus</taxon>
    </lineage>
</organism>
<dbReference type="GO" id="GO:0071281">
    <property type="term" value="P:cellular response to iron ion"/>
    <property type="evidence" value="ECO:0007669"/>
    <property type="project" value="TreeGrafter"/>
</dbReference>
<gene>
    <name evidence="2" type="ORF">ENT52_00340</name>
</gene>
<dbReference type="Pfam" id="PF01497">
    <property type="entry name" value="Peripla_BP_2"/>
    <property type="match status" value="1"/>
</dbReference>
<proteinExistence type="predicted"/>
<dbReference type="InterPro" id="IPR002491">
    <property type="entry name" value="ABC_transptr_periplasmic_BD"/>
</dbReference>